<feature type="transmembrane region" description="Helical" evidence="1">
    <location>
        <begin position="97"/>
        <end position="122"/>
    </location>
</feature>
<dbReference type="EMBL" id="AM920435">
    <property type="protein sequence ID" value="CAP86806.1"/>
    <property type="molecule type" value="Genomic_DNA"/>
</dbReference>
<dbReference type="OMA" id="LICATEH"/>
<sequence>IYTINLPVETGYWTHHPRNALDWINLFQVSGVWALFNILLGLNLYHKPTSRLRKTLVVAIYIGFLIISLVPVIADAVSDIFCPPDRPNCPEHERDAIALFQGLHAVILLPVFTTIPIIIGIFKQARSTLQTQSLTGLKLQTTAFILSALFWVPRVSVPWDLYLDGGHPIIIIVNAWYHMVGFVAVDDAVFAGGQGVLLWLSLRQNMEEGEREPLLA</sequence>
<dbReference type="AlphaFoldDB" id="B6HDT4"/>
<reference evidence="2 3" key="1">
    <citation type="journal article" date="2008" name="Nat. Biotechnol.">
        <title>Genome sequencing and analysis of the filamentous fungus Penicillium chrysogenum.</title>
        <authorList>
            <person name="van den Berg M.A."/>
            <person name="Albang R."/>
            <person name="Albermann K."/>
            <person name="Badger J.H."/>
            <person name="Daran J.-M."/>
            <person name="Driessen A.J.M."/>
            <person name="Garcia-Estrada C."/>
            <person name="Fedorova N.D."/>
            <person name="Harris D.M."/>
            <person name="Heijne W.H.M."/>
            <person name="Joardar V.S."/>
            <person name="Kiel J.A.K.W."/>
            <person name="Kovalchuk A."/>
            <person name="Martin J.F."/>
            <person name="Nierman W.C."/>
            <person name="Nijland J.G."/>
            <person name="Pronk J.T."/>
            <person name="Roubos J.A."/>
            <person name="van der Klei I.J."/>
            <person name="van Peij N.N.M.E."/>
            <person name="Veenhuis M."/>
            <person name="von Doehren H."/>
            <person name="Wagner C."/>
            <person name="Wortman J.R."/>
            <person name="Bovenberg R.A.L."/>
        </authorList>
    </citation>
    <scope>NUCLEOTIDE SEQUENCE [LARGE SCALE GENOMIC DNA]</scope>
    <source>
        <strain evidence="3">ATCC 28089 / DSM 1075 / NRRL 1951 / Wisconsin 54-1255</strain>
    </source>
</reference>
<dbReference type="HOGENOM" id="CLU_014393_5_2_1"/>
<dbReference type="eggNOG" id="ENOG502SS1J">
    <property type="taxonomic scope" value="Eukaryota"/>
</dbReference>
<name>B6HDT4_PENRW</name>
<keyword evidence="3" id="KW-1185">Reference proteome</keyword>
<evidence type="ECO:0000313" key="2">
    <source>
        <dbReference type="EMBL" id="CAP86806.1"/>
    </source>
</evidence>
<dbReference type="BioCyc" id="PCHR:PC20G14770-MONOMER"/>
<organism evidence="2 3">
    <name type="scientific">Penicillium rubens (strain ATCC 28089 / DSM 1075 / NRRL 1951 / Wisconsin 54-1255)</name>
    <name type="common">Penicillium chrysogenum</name>
    <dbReference type="NCBI Taxonomy" id="500485"/>
    <lineage>
        <taxon>Eukaryota</taxon>
        <taxon>Fungi</taxon>
        <taxon>Dikarya</taxon>
        <taxon>Ascomycota</taxon>
        <taxon>Pezizomycotina</taxon>
        <taxon>Eurotiomycetes</taxon>
        <taxon>Eurotiomycetidae</taxon>
        <taxon>Eurotiales</taxon>
        <taxon>Aspergillaceae</taxon>
        <taxon>Penicillium</taxon>
        <taxon>Penicillium chrysogenum species complex</taxon>
    </lineage>
</organism>
<feature type="transmembrane region" description="Helical" evidence="1">
    <location>
        <begin position="23"/>
        <end position="44"/>
    </location>
</feature>
<feature type="transmembrane region" description="Helical" evidence="1">
    <location>
        <begin position="56"/>
        <end position="77"/>
    </location>
</feature>
<gene>
    <name evidence="2" type="ORF">Pc20g14770</name>
    <name evidence="2" type="ORF">PCH_Pc20g14770</name>
</gene>
<keyword evidence="1" id="KW-0812">Transmembrane</keyword>
<evidence type="ECO:0000256" key="1">
    <source>
        <dbReference type="SAM" id="Phobius"/>
    </source>
</evidence>
<keyword evidence="1" id="KW-1133">Transmembrane helix</keyword>
<protein>
    <submittedName>
        <fullName evidence="2">Pc20g14770 protein</fullName>
    </submittedName>
</protein>
<proteinExistence type="predicted"/>
<dbReference type="OrthoDB" id="4366007at2759"/>
<dbReference type="Proteomes" id="UP000000724">
    <property type="component" value="Contig Pc00c20"/>
</dbReference>
<keyword evidence="1" id="KW-0472">Membrane</keyword>
<accession>B6HDT4</accession>
<evidence type="ECO:0000313" key="3">
    <source>
        <dbReference type="Proteomes" id="UP000000724"/>
    </source>
</evidence>